<dbReference type="EMBL" id="HBEG01012306">
    <property type="protein sequence ID" value="CAD8352057.1"/>
    <property type="molecule type" value="Transcribed_RNA"/>
</dbReference>
<sequence length="118" mass="12320">MAEEEGHEIIFTGESAQEVPPAPVQQPGPAPAPAPRSTESSKVAGTSAFAGFPGTLVPEGHAQDAWVLASATGGAAQLLIEDFLWKKRRWTGPLVLGPQPEVAVSAIREALDLPSQKD</sequence>
<organism evidence="2">
    <name type="scientific">Pyrodinium bahamense</name>
    <dbReference type="NCBI Taxonomy" id="73915"/>
    <lineage>
        <taxon>Eukaryota</taxon>
        <taxon>Sar</taxon>
        <taxon>Alveolata</taxon>
        <taxon>Dinophyceae</taxon>
        <taxon>Gonyaulacales</taxon>
        <taxon>Pyrocystaceae</taxon>
        <taxon>Pyrodinium</taxon>
    </lineage>
</organism>
<feature type="region of interest" description="Disordered" evidence="1">
    <location>
        <begin position="1"/>
        <end position="51"/>
    </location>
</feature>
<proteinExistence type="predicted"/>
<reference evidence="2" key="1">
    <citation type="submission" date="2021-01" db="EMBL/GenBank/DDBJ databases">
        <authorList>
            <person name="Corre E."/>
            <person name="Pelletier E."/>
            <person name="Niang G."/>
            <person name="Scheremetjew M."/>
            <person name="Finn R."/>
            <person name="Kale V."/>
            <person name="Holt S."/>
            <person name="Cochrane G."/>
            <person name="Meng A."/>
            <person name="Brown T."/>
            <person name="Cohen L."/>
        </authorList>
    </citation>
    <scope>NUCLEOTIDE SEQUENCE</scope>
    <source>
        <strain evidence="2">Pbaha01</strain>
    </source>
</reference>
<dbReference type="AlphaFoldDB" id="A0A7S0A3R6"/>
<gene>
    <name evidence="2" type="ORF">PBAH0796_LOCUS7424</name>
</gene>
<evidence type="ECO:0000313" key="2">
    <source>
        <dbReference type="EMBL" id="CAD8352057.1"/>
    </source>
</evidence>
<accession>A0A7S0A3R6</accession>
<name>A0A7S0A3R6_9DINO</name>
<protein>
    <submittedName>
        <fullName evidence="2">Uncharacterized protein</fullName>
    </submittedName>
</protein>
<feature type="compositionally biased region" description="Pro residues" evidence="1">
    <location>
        <begin position="20"/>
        <end position="34"/>
    </location>
</feature>
<evidence type="ECO:0000256" key="1">
    <source>
        <dbReference type="SAM" id="MobiDB-lite"/>
    </source>
</evidence>